<evidence type="ECO:0008006" key="6">
    <source>
        <dbReference type="Google" id="ProtNLM"/>
    </source>
</evidence>
<evidence type="ECO:0000256" key="1">
    <source>
        <dbReference type="ARBA" id="ARBA00035112"/>
    </source>
</evidence>
<keyword evidence="3" id="KW-0812">Transmembrane</keyword>
<dbReference type="InterPro" id="IPR021765">
    <property type="entry name" value="UstYa-like"/>
</dbReference>
<dbReference type="Proteomes" id="UP000799302">
    <property type="component" value="Unassembled WGS sequence"/>
</dbReference>
<keyword evidence="5" id="KW-1185">Reference proteome</keyword>
<feature type="transmembrane region" description="Helical" evidence="3">
    <location>
        <begin position="38"/>
        <end position="61"/>
    </location>
</feature>
<protein>
    <recommendedName>
        <fullName evidence="6">Tat pathway signal sequence</fullName>
    </recommendedName>
</protein>
<dbReference type="PANTHER" id="PTHR33365">
    <property type="entry name" value="YALI0B05434P"/>
    <property type="match status" value="1"/>
</dbReference>
<organism evidence="4 5">
    <name type="scientific">Microthyrium microscopicum</name>
    <dbReference type="NCBI Taxonomy" id="703497"/>
    <lineage>
        <taxon>Eukaryota</taxon>
        <taxon>Fungi</taxon>
        <taxon>Dikarya</taxon>
        <taxon>Ascomycota</taxon>
        <taxon>Pezizomycotina</taxon>
        <taxon>Dothideomycetes</taxon>
        <taxon>Dothideomycetes incertae sedis</taxon>
        <taxon>Microthyriales</taxon>
        <taxon>Microthyriaceae</taxon>
        <taxon>Microthyrium</taxon>
    </lineage>
</organism>
<dbReference type="Pfam" id="PF11807">
    <property type="entry name" value="UstYa"/>
    <property type="match status" value="1"/>
</dbReference>
<gene>
    <name evidence="4" type="ORF">BT63DRAFT_424170</name>
</gene>
<dbReference type="OrthoDB" id="3687641at2759"/>
<proteinExistence type="inferred from homology"/>
<evidence type="ECO:0000313" key="5">
    <source>
        <dbReference type="Proteomes" id="UP000799302"/>
    </source>
</evidence>
<accession>A0A6A6UEJ1</accession>
<sequence>MKDEHYEDAVDAESLLSHSTSTDDQQKRIKRNKERRKLPACALSAGLLASHLLTALAAAWAGSHWWRYAGDVDDTCAKWTTHASPVTQEVAVKYSNVAYNGSFFHQTIYRGDASPEVDAAWSALGVDYRAMRIPEEYAEAAGLTKNHVKIRDKYGGGYPANMEGLHHLHCLNLLRKSSWYNFEYYKKMGEGPFKNEEHVVKVHITHCLDIIRQQLMCTADTGVLGQVWWNTEKPTPFVDFNTEHRCKNFDVLRQWAEKHQLPEADGHLPKDYLEPPAGVVYPEIP</sequence>
<dbReference type="EMBL" id="MU004234">
    <property type="protein sequence ID" value="KAF2670220.1"/>
    <property type="molecule type" value="Genomic_DNA"/>
</dbReference>
<dbReference type="GO" id="GO:0043386">
    <property type="term" value="P:mycotoxin biosynthetic process"/>
    <property type="evidence" value="ECO:0007669"/>
    <property type="project" value="InterPro"/>
</dbReference>
<dbReference type="AlphaFoldDB" id="A0A6A6UEJ1"/>
<evidence type="ECO:0000256" key="2">
    <source>
        <dbReference type="SAM" id="MobiDB-lite"/>
    </source>
</evidence>
<keyword evidence="3" id="KW-0472">Membrane</keyword>
<evidence type="ECO:0000256" key="3">
    <source>
        <dbReference type="SAM" id="Phobius"/>
    </source>
</evidence>
<comment type="similarity">
    <text evidence="1">Belongs to the ustYa family.</text>
</comment>
<dbReference type="PANTHER" id="PTHR33365:SF13">
    <property type="entry name" value="TAT PATHWAY SIGNAL SEQUENCE"/>
    <property type="match status" value="1"/>
</dbReference>
<name>A0A6A6UEJ1_9PEZI</name>
<evidence type="ECO:0000313" key="4">
    <source>
        <dbReference type="EMBL" id="KAF2670220.1"/>
    </source>
</evidence>
<keyword evidence="3" id="KW-1133">Transmembrane helix</keyword>
<feature type="region of interest" description="Disordered" evidence="2">
    <location>
        <begin position="1"/>
        <end position="32"/>
    </location>
</feature>
<reference evidence="4" key="1">
    <citation type="journal article" date="2020" name="Stud. Mycol.">
        <title>101 Dothideomycetes genomes: a test case for predicting lifestyles and emergence of pathogens.</title>
        <authorList>
            <person name="Haridas S."/>
            <person name="Albert R."/>
            <person name="Binder M."/>
            <person name="Bloem J."/>
            <person name="Labutti K."/>
            <person name="Salamov A."/>
            <person name="Andreopoulos B."/>
            <person name="Baker S."/>
            <person name="Barry K."/>
            <person name="Bills G."/>
            <person name="Bluhm B."/>
            <person name="Cannon C."/>
            <person name="Castanera R."/>
            <person name="Culley D."/>
            <person name="Daum C."/>
            <person name="Ezra D."/>
            <person name="Gonzalez J."/>
            <person name="Henrissat B."/>
            <person name="Kuo A."/>
            <person name="Liang C."/>
            <person name="Lipzen A."/>
            <person name="Lutzoni F."/>
            <person name="Magnuson J."/>
            <person name="Mondo S."/>
            <person name="Nolan M."/>
            <person name="Ohm R."/>
            <person name="Pangilinan J."/>
            <person name="Park H.-J."/>
            <person name="Ramirez L."/>
            <person name="Alfaro M."/>
            <person name="Sun H."/>
            <person name="Tritt A."/>
            <person name="Yoshinaga Y."/>
            <person name="Zwiers L.-H."/>
            <person name="Turgeon B."/>
            <person name="Goodwin S."/>
            <person name="Spatafora J."/>
            <person name="Crous P."/>
            <person name="Grigoriev I."/>
        </authorList>
    </citation>
    <scope>NUCLEOTIDE SEQUENCE</scope>
    <source>
        <strain evidence="4">CBS 115976</strain>
    </source>
</reference>